<dbReference type="HAMAP" id="MF_00727">
    <property type="entry name" value="Tgl"/>
    <property type="match status" value="1"/>
</dbReference>
<dbReference type="RefSeq" id="WP_132948993.1">
    <property type="nucleotide sequence ID" value="NZ_SLUL01000012.1"/>
</dbReference>
<evidence type="ECO:0000313" key="3">
    <source>
        <dbReference type="EMBL" id="TCL47293.1"/>
    </source>
</evidence>
<keyword evidence="1 3" id="KW-0808">Transferase</keyword>
<accession>A0A4R1QE95</accession>
<evidence type="ECO:0000256" key="2">
    <source>
        <dbReference type="ARBA" id="ARBA00022969"/>
    </source>
</evidence>
<name>A0A4R1QE95_9BACL</name>
<sequence length="265" mass="31021">MIKIGLMILKQQEDFTGVFSPTERMILNHLLKNEKVYEFPNMLHLKFELFGRQQIIQAAKDLAHSQARFTTFEYSRCNEKFWSRTPNGGFLLKENHKPSIAIEDIFLNSHLYAFECATAIVIIFYKAVLHLIEKKHFDHLFANVYLYDWHYDQDLSIKTRYGTDYIPGDCLYFDNPDVDPKTPHWQGENAIYLGEDLYFGHGIGIRSKQEMIRVLNRLRKPGATKSAYLLEQTTRIQFSSLFPFAHPSLHRFIVAAVGNNLFLYE</sequence>
<dbReference type="AlphaFoldDB" id="A0A4R1QE95"/>
<dbReference type="NCBIfam" id="NF002869">
    <property type="entry name" value="PRK03187.1"/>
    <property type="match status" value="1"/>
</dbReference>
<protein>
    <submittedName>
        <fullName evidence="3">Protein-glutamine gamma-glutamyltransferase</fullName>
    </submittedName>
</protein>
<dbReference type="OrthoDB" id="1845399at2"/>
<gene>
    <name evidence="3" type="ORF">EDD69_1122</name>
</gene>
<dbReference type="EMBL" id="SLUL01000012">
    <property type="protein sequence ID" value="TCL47293.1"/>
    <property type="molecule type" value="Genomic_DNA"/>
</dbReference>
<comment type="caution">
    <text evidence="3">The sequence shown here is derived from an EMBL/GenBank/DDBJ whole genome shotgun (WGS) entry which is preliminary data.</text>
</comment>
<dbReference type="GO" id="GO:0030435">
    <property type="term" value="P:sporulation resulting in formation of a cellular spore"/>
    <property type="evidence" value="ECO:0007669"/>
    <property type="project" value="UniProtKB-KW"/>
</dbReference>
<keyword evidence="4" id="KW-1185">Reference proteome</keyword>
<evidence type="ECO:0000313" key="4">
    <source>
        <dbReference type="Proteomes" id="UP000295658"/>
    </source>
</evidence>
<dbReference type="Pfam" id="PF20085">
    <property type="entry name" value="TGL"/>
    <property type="match status" value="1"/>
</dbReference>
<evidence type="ECO:0000256" key="1">
    <source>
        <dbReference type="ARBA" id="ARBA00022679"/>
    </source>
</evidence>
<proteinExistence type="inferred from homology"/>
<organism evidence="3 4">
    <name type="scientific">Thermolongibacillus altinsuensis</name>
    <dbReference type="NCBI Taxonomy" id="575256"/>
    <lineage>
        <taxon>Bacteria</taxon>
        <taxon>Bacillati</taxon>
        <taxon>Bacillota</taxon>
        <taxon>Bacilli</taxon>
        <taxon>Bacillales</taxon>
        <taxon>Anoxybacillaceae</taxon>
        <taxon>Thermolongibacillus</taxon>
    </lineage>
</organism>
<dbReference type="InterPro" id="IPR020916">
    <property type="entry name" value="Gln_gamma-glutamylTfrase_bac"/>
</dbReference>
<dbReference type="GO" id="GO:0003810">
    <property type="term" value="F:protein-glutamine gamma-glutamyltransferase activity"/>
    <property type="evidence" value="ECO:0007669"/>
    <property type="project" value="InterPro"/>
</dbReference>
<keyword evidence="2" id="KW-0749">Sporulation</keyword>
<reference evidence="3 4" key="1">
    <citation type="submission" date="2019-03" db="EMBL/GenBank/DDBJ databases">
        <title>Genomic Encyclopedia of Type Strains, Phase IV (KMG-IV): sequencing the most valuable type-strain genomes for metagenomic binning, comparative biology and taxonomic classification.</title>
        <authorList>
            <person name="Goeker M."/>
        </authorList>
    </citation>
    <scope>NUCLEOTIDE SEQUENCE [LARGE SCALE GENOMIC DNA]</scope>
    <source>
        <strain evidence="3 4">DSM 24979</strain>
    </source>
</reference>
<dbReference type="Proteomes" id="UP000295658">
    <property type="component" value="Unassembled WGS sequence"/>
</dbReference>